<dbReference type="Pfam" id="PF00112">
    <property type="entry name" value="Peptidase_C1"/>
    <property type="match status" value="2"/>
</dbReference>
<dbReference type="PROSITE" id="PS00640">
    <property type="entry name" value="THIOL_PROTEASE_ASN"/>
    <property type="match status" value="1"/>
</dbReference>
<evidence type="ECO:0000256" key="5">
    <source>
        <dbReference type="ARBA" id="ARBA00023157"/>
    </source>
</evidence>
<gene>
    <name evidence="7" type="ORF">D0Y65_003879</name>
</gene>
<dbReference type="InterPro" id="IPR000668">
    <property type="entry name" value="Peptidase_C1A_C"/>
</dbReference>
<keyword evidence="8" id="KW-1185">Reference proteome</keyword>
<accession>A0A445LNU7</accession>
<keyword evidence="5" id="KW-1015">Disulfide bond</keyword>
<dbReference type="PANTHER" id="PTHR12411">
    <property type="entry name" value="CYSTEINE PROTEASE FAMILY C1-RELATED"/>
    <property type="match status" value="1"/>
</dbReference>
<dbReference type="Gene3D" id="3.90.70.10">
    <property type="entry name" value="Cysteine proteinases"/>
    <property type="match status" value="2"/>
</dbReference>
<keyword evidence="2 7" id="KW-0645">Protease</keyword>
<organism evidence="7 8">
    <name type="scientific">Glycine soja</name>
    <name type="common">Wild soybean</name>
    <dbReference type="NCBI Taxonomy" id="3848"/>
    <lineage>
        <taxon>Eukaryota</taxon>
        <taxon>Viridiplantae</taxon>
        <taxon>Streptophyta</taxon>
        <taxon>Embryophyta</taxon>
        <taxon>Tracheophyta</taxon>
        <taxon>Spermatophyta</taxon>
        <taxon>Magnoliopsida</taxon>
        <taxon>eudicotyledons</taxon>
        <taxon>Gunneridae</taxon>
        <taxon>Pentapetalae</taxon>
        <taxon>rosids</taxon>
        <taxon>fabids</taxon>
        <taxon>Fabales</taxon>
        <taxon>Fabaceae</taxon>
        <taxon>Papilionoideae</taxon>
        <taxon>50 kb inversion clade</taxon>
        <taxon>NPAAA clade</taxon>
        <taxon>indigoferoid/millettioid clade</taxon>
        <taxon>Phaseoleae</taxon>
        <taxon>Glycine</taxon>
        <taxon>Glycine subgen. Soja</taxon>
    </lineage>
</organism>
<dbReference type="InterPro" id="IPR025661">
    <property type="entry name" value="Pept_asp_AS"/>
</dbReference>
<dbReference type="InterPro" id="IPR025660">
    <property type="entry name" value="Pept_his_AS"/>
</dbReference>
<reference evidence="7 8" key="1">
    <citation type="submission" date="2018-09" db="EMBL/GenBank/DDBJ databases">
        <title>A high-quality reference genome of wild soybean provides a powerful tool to mine soybean genomes.</title>
        <authorList>
            <person name="Xie M."/>
            <person name="Chung C.Y.L."/>
            <person name="Li M.-W."/>
            <person name="Wong F.-L."/>
            <person name="Chan T.-F."/>
            <person name="Lam H.-M."/>
        </authorList>
    </citation>
    <scope>NUCLEOTIDE SEQUENCE [LARGE SCALE GENOMIC DNA]</scope>
    <source>
        <strain evidence="8">cv. W05</strain>
        <tissue evidence="7">Hypocotyl of etiolated seedlings</tissue>
    </source>
</reference>
<dbReference type="GO" id="GO:0008234">
    <property type="term" value="F:cysteine-type peptidase activity"/>
    <property type="evidence" value="ECO:0007669"/>
    <property type="project" value="UniProtKB-KW"/>
</dbReference>
<keyword evidence="4" id="KW-0788">Thiol protease</keyword>
<evidence type="ECO:0000256" key="2">
    <source>
        <dbReference type="ARBA" id="ARBA00022670"/>
    </source>
</evidence>
<evidence type="ECO:0000256" key="3">
    <source>
        <dbReference type="ARBA" id="ARBA00022801"/>
    </source>
</evidence>
<sequence>MKETRGFLYKPPTQSVLSKINQNLGHHNKSVNGSCSAFAVVAAVEGITKIKTGKLVSLSEQQLEVARPPVIVGIDANGQAFRFYSGGVFTGENCGTNLNHAVTAIGYNEDANGKYWLIRNSWGQHWGEGGYMKIKRDTGDPAGLCGINMQASYPIV</sequence>
<dbReference type="GO" id="GO:0006508">
    <property type="term" value="P:proteolysis"/>
    <property type="evidence" value="ECO:0007669"/>
    <property type="project" value="UniProtKB-KW"/>
</dbReference>
<evidence type="ECO:0000256" key="4">
    <source>
        <dbReference type="ARBA" id="ARBA00022807"/>
    </source>
</evidence>
<dbReference type="InterPro" id="IPR039417">
    <property type="entry name" value="Peptidase_C1A_papain-like"/>
</dbReference>
<keyword evidence="3" id="KW-0378">Hydrolase</keyword>
<dbReference type="Proteomes" id="UP000289340">
    <property type="component" value="Chromosome 2"/>
</dbReference>
<dbReference type="AlphaFoldDB" id="A0A445LNU7"/>
<dbReference type="EMBL" id="QZWG01000002">
    <property type="protein sequence ID" value="RZC24911.1"/>
    <property type="molecule type" value="Genomic_DNA"/>
</dbReference>
<name>A0A445LNU7_GLYSO</name>
<evidence type="ECO:0000259" key="6">
    <source>
        <dbReference type="SMART" id="SM00645"/>
    </source>
</evidence>
<evidence type="ECO:0000313" key="8">
    <source>
        <dbReference type="Proteomes" id="UP000289340"/>
    </source>
</evidence>
<dbReference type="InterPro" id="IPR013128">
    <property type="entry name" value="Peptidase_C1A"/>
</dbReference>
<evidence type="ECO:0000256" key="1">
    <source>
        <dbReference type="ARBA" id="ARBA00008455"/>
    </source>
</evidence>
<dbReference type="InterPro" id="IPR038765">
    <property type="entry name" value="Papain-like_cys_pep_sf"/>
</dbReference>
<comment type="similarity">
    <text evidence="1">Belongs to the peptidase C1 family.</text>
</comment>
<protein>
    <submittedName>
        <fullName evidence="7">Senescence-specific cysteine protease SAG12</fullName>
    </submittedName>
</protein>
<evidence type="ECO:0000313" key="7">
    <source>
        <dbReference type="EMBL" id="RZC24911.1"/>
    </source>
</evidence>
<feature type="domain" description="Peptidase C1A papain C-terminal" evidence="6">
    <location>
        <begin position="11"/>
        <end position="155"/>
    </location>
</feature>
<proteinExistence type="inferred from homology"/>
<comment type="caution">
    <text evidence="7">The sequence shown here is derived from an EMBL/GenBank/DDBJ whole genome shotgun (WGS) entry which is preliminary data.</text>
</comment>
<dbReference type="CDD" id="cd02248">
    <property type="entry name" value="Peptidase_C1A"/>
    <property type="match status" value="1"/>
</dbReference>
<dbReference type="SMART" id="SM00645">
    <property type="entry name" value="Pept_C1"/>
    <property type="match status" value="1"/>
</dbReference>
<dbReference type="PROSITE" id="PS00639">
    <property type="entry name" value="THIOL_PROTEASE_HIS"/>
    <property type="match status" value="1"/>
</dbReference>
<dbReference type="SUPFAM" id="SSF54001">
    <property type="entry name" value="Cysteine proteinases"/>
    <property type="match status" value="1"/>
</dbReference>